<dbReference type="InterPro" id="IPR027417">
    <property type="entry name" value="P-loop_NTPase"/>
</dbReference>
<dbReference type="SUPFAM" id="SSF52540">
    <property type="entry name" value="P-loop containing nucleoside triphosphate hydrolases"/>
    <property type="match status" value="1"/>
</dbReference>
<feature type="region of interest" description="Disordered" evidence="1">
    <location>
        <begin position="1"/>
        <end position="24"/>
    </location>
</feature>
<dbReference type="InterPro" id="IPR052754">
    <property type="entry name" value="NTPase_KAP_P-loop"/>
</dbReference>
<accession>A0ABP7H570</accession>
<sequence length="1240" mass="135073">MGTEPESGAAVAPRDSSRIEPDDLIRDREVDNAQSDRLAHSHIAEQLNDVALSVPTPTNIAVWGPWGSGKSGVANLLKGLLEKQRNVRFVRFDAFKYAENPLRRNFIIAAATALGIKDAKFHEELYGGRAAVKLQFEKGDVRRLLKMFAWMFGAVVAFFAAAMAFFAWLHGGAFRPTFANMAAGALKAGLAPAALLTSLMVLVSRTLTREHKTEAADSDEQFEKLFADLVKRSRVERLVVFVDELDRCKPSDVVATLDALRTFLGVGGCVFVVAADQQVLEEALTRALEQATPTDAVNPYYSSGSGYLDKVFQYQLSLPPLLVPKVTSFAADLVRGRGGVWATVDVNLVVSVLVPSHVRSPRRVKALLNTFVLTYRLAQRRAADGLLEIDPATRVEEIAKLVCLRVEFPLFARDLLLDHRLCAFVLALDSNPEADLGFAVSEQAKEAARRYANLDAAVDQHLSVPEDPDEIETEDQKADDIRKHHGQQLVAYLKKTRIVPGPGRDLIFMETSGSVFGLPSTAAETLEQQAQNAELDAVLSSVGGLPAEDRSAALALLLQQARDAIGLEEENVAHAVLAVCGDAALSLNGTADTAVETLTPILTNSPHALPDEVLPGCWRLALASDRPAAIEMRTIVLRHSAVRDSASTAAMVMRYVESALTADPGLVQQLVSHHLLGDEEDMAEMLAELPPSQAAILMEQVGPHIAKELRALIEKHEEWERAQDQPAAVPSAPSPEPRSPDEALRRLEELLEHWCEERSEAAHSVVGLLLASDSKPGRDIVEQHADNIPTVRETALARAVLSSSHRRSLPYWPAWLGLLDPRSAIPEMTGEFNTLLKKLWTLASSPTNTPKPEEVDRTAGSLMRLFDNQPPGQHPHITPFVLPALSRPSTDEEAGEQLRLLDVLQPLENSGLLERAAFVRHQAAVVTELLTDGDDLLVSHDSAILTYIESLVNNCLRDLVAAGPAPLNPGEARALVNALDHSDWLPGNEHTRLRVRAHHLLASGGIDRDGLQPLPTAAAMADHARKNPDHAGETLAAWITLEEPSASELLKAVSAGLRQQSPTHADAALLQAVASRLAALPTQDQAGFWKDLLAGPGTRLPTQTLTSAGWPSLPDAHTAELLIERYDRASRNPDRRAVLDLWRAANVTNPSARRDLIQTILLPMLEANQGAAELAIQYLPQLMESVPKGMGKAVRETVEASGKKWRSLDERGIKALTAIGYRTERTGLLRTRRISRSNDT</sequence>
<dbReference type="Pfam" id="PF07693">
    <property type="entry name" value="KAP_NTPase"/>
    <property type="match status" value="1"/>
</dbReference>
<evidence type="ECO:0000259" key="3">
    <source>
        <dbReference type="Pfam" id="PF07693"/>
    </source>
</evidence>
<dbReference type="EMBL" id="BAABDE010000007">
    <property type="protein sequence ID" value="GAA3783461.1"/>
    <property type="molecule type" value="Genomic_DNA"/>
</dbReference>
<keyword evidence="5" id="KW-1185">Reference proteome</keyword>
<comment type="caution">
    <text evidence="4">The sequence shown here is derived from an EMBL/GenBank/DDBJ whole genome shotgun (WGS) entry which is preliminary data.</text>
</comment>
<keyword evidence="2" id="KW-0472">Membrane</keyword>
<keyword evidence="2" id="KW-0812">Transmembrane</keyword>
<gene>
    <name evidence="4" type="ORF">GCM10022403_017590</name>
</gene>
<evidence type="ECO:0000256" key="2">
    <source>
        <dbReference type="SAM" id="Phobius"/>
    </source>
</evidence>
<feature type="compositionally biased region" description="Basic and acidic residues" evidence="1">
    <location>
        <begin position="15"/>
        <end position="24"/>
    </location>
</feature>
<keyword evidence="2" id="KW-1133">Transmembrane helix</keyword>
<proteinExistence type="predicted"/>
<protein>
    <recommendedName>
        <fullName evidence="3">KAP NTPase domain-containing protein</fullName>
    </recommendedName>
</protein>
<evidence type="ECO:0000313" key="4">
    <source>
        <dbReference type="EMBL" id="GAA3783461.1"/>
    </source>
</evidence>
<name>A0ABP7H570_9ACTN</name>
<dbReference type="InterPro" id="IPR011646">
    <property type="entry name" value="KAP_P-loop"/>
</dbReference>
<dbReference type="PANTHER" id="PTHR22674:SF6">
    <property type="entry name" value="NTPASE KAP FAMILY P-LOOP DOMAIN-CONTAINING PROTEIN 1"/>
    <property type="match status" value="1"/>
</dbReference>
<dbReference type="Proteomes" id="UP001501009">
    <property type="component" value="Unassembled WGS sequence"/>
</dbReference>
<dbReference type="Gene3D" id="3.40.50.300">
    <property type="entry name" value="P-loop containing nucleotide triphosphate hydrolases"/>
    <property type="match status" value="1"/>
</dbReference>
<feature type="transmembrane region" description="Helical" evidence="2">
    <location>
        <begin position="148"/>
        <end position="169"/>
    </location>
</feature>
<evidence type="ECO:0000313" key="5">
    <source>
        <dbReference type="Proteomes" id="UP001501009"/>
    </source>
</evidence>
<dbReference type="PANTHER" id="PTHR22674">
    <property type="entry name" value="NTPASE, KAP FAMILY P-LOOP DOMAIN-CONTAINING 1"/>
    <property type="match status" value="1"/>
</dbReference>
<feature type="transmembrane region" description="Helical" evidence="2">
    <location>
        <begin position="181"/>
        <end position="203"/>
    </location>
</feature>
<organism evidence="4 5">
    <name type="scientific">Streptomyces coacervatus</name>
    <dbReference type="NCBI Taxonomy" id="647381"/>
    <lineage>
        <taxon>Bacteria</taxon>
        <taxon>Bacillati</taxon>
        <taxon>Actinomycetota</taxon>
        <taxon>Actinomycetes</taxon>
        <taxon>Kitasatosporales</taxon>
        <taxon>Streptomycetaceae</taxon>
        <taxon>Streptomyces</taxon>
    </lineage>
</organism>
<feature type="region of interest" description="Disordered" evidence="1">
    <location>
        <begin position="720"/>
        <end position="742"/>
    </location>
</feature>
<reference evidence="5" key="1">
    <citation type="journal article" date="2019" name="Int. J. Syst. Evol. Microbiol.">
        <title>The Global Catalogue of Microorganisms (GCM) 10K type strain sequencing project: providing services to taxonomists for standard genome sequencing and annotation.</title>
        <authorList>
            <consortium name="The Broad Institute Genomics Platform"/>
            <consortium name="The Broad Institute Genome Sequencing Center for Infectious Disease"/>
            <person name="Wu L."/>
            <person name="Ma J."/>
        </authorList>
    </citation>
    <scope>NUCLEOTIDE SEQUENCE [LARGE SCALE GENOMIC DNA]</scope>
    <source>
        <strain evidence="5">JCM 17138</strain>
    </source>
</reference>
<evidence type="ECO:0000256" key="1">
    <source>
        <dbReference type="SAM" id="MobiDB-lite"/>
    </source>
</evidence>
<feature type="domain" description="KAP NTPase" evidence="3">
    <location>
        <begin position="41"/>
        <end position="377"/>
    </location>
</feature>